<evidence type="ECO:0000256" key="6">
    <source>
        <dbReference type="ARBA" id="ARBA00023002"/>
    </source>
</evidence>
<dbReference type="eggNOG" id="COG1225">
    <property type="taxonomic scope" value="Bacteria"/>
</dbReference>
<dbReference type="Gene3D" id="3.40.30.10">
    <property type="entry name" value="Glutaredoxin"/>
    <property type="match status" value="1"/>
</dbReference>
<dbReference type="GO" id="GO:0008379">
    <property type="term" value="F:thioredoxin peroxidase activity"/>
    <property type="evidence" value="ECO:0007669"/>
    <property type="project" value="TreeGrafter"/>
</dbReference>
<evidence type="ECO:0000256" key="9">
    <source>
        <dbReference type="ARBA" id="ARBA00032824"/>
    </source>
</evidence>
<evidence type="ECO:0000256" key="4">
    <source>
        <dbReference type="ARBA" id="ARBA00022559"/>
    </source>
</evidence>
<keyword evidence="16" id="KW-1185">Reference proteome</keyword>
<evidence type="ECO:0000256" key="3">
    <source>
        <dbReference type="ARBA" id="ARBA00013017"/>
    </source>
</evidence>
<evidence type="ECO:0000259" key="14">
    <source>
        <dbReference type="PROSITE" id="PS51352"/>
    </source>
</evidence>
<dbReference type="HOGENOM" id="CLU_042529_14_2_3"/>
<dbReference type="EC" id="1.11.1.24" evidence="3"/>
<dbReference type="SUPFAM" id="SSF52833">
    <property type="entry name" value="Thioredoxin-like"/>
    <property type="match status" value="1"/>
</dbReference>
<evidence type="ECO:0000256" key="7">
    <source>
        <dbReference type="ARBA" id="ARBA00023157"/>
    </source>
</evidence>
<gene>
    <name evidence="15" type="ordered locus">P9211_00881</name>
</gene>
<keyword evidence="8" id="KW-0676">Redox-active center</keyword>
<reference evidence="15 16" key="1">
    <citation type="journal article" date="2007" name="PLoS Genet.">
        <title>Patterns and implications of gene gain and loss in the evolution of Prochlorococcus.</title>
        <authorList>
            <person name="Kettler G.C."/>
            <person name="Martiny A.C."/>
            <person name="Huang K."/>
            <person name="Zucker J."/>
            <person name="Coleman M.L."/>
            <person name="Rodrigue S."/>
            <person name="Chen F."/>
            <person name="Lapidus A."/>
            <person name="Ferriera S."/>
            <person name="Johnson J."/>
            <person name="Steglich C."/>
            <person name="Church G.M."/>
            <person name="Richardson P."/>
            <person name="Chisholm S.W."/>
        </authorList>
    </citation>
    <scope>NUCLEOTIDE SEQUENCE [LARGE SCALE GENOMIC DNA]</scope>
    <source>
        <strain evidence="16">MIT 9211</strain>
    </source>
</reference>
<accession>A9B9G4</accession>
<evidence type="ECO:0000256" key="2">
    <source>
        <dbReference type="ARBA" id="ARBA00011245"/>
    </source>
</evidence>
<evidence type="ECO:0000256" key="10">
    <source>
        <dbReference type="ARBA" id="ARBA00038489"/>
    </source>
</evidence>
<keyword evidence="4 15" id="KW-0575">Peroxidase</keyword>
<dbReference type="InterPro" id="IPR013766">
    <property type="entry name" value="Thioredoxin_domain"/>
</dbReference>
<dbReference type="PANTHER" id="PTHR42801:SF4">
    <property type="entry name" value="AHPC_TSA FAMILY PROTEIN"/>
    <property type="match status" value="1"/>
</dbReference>
<protein>
    <recommendedName>
        <fullName evidence="3">thioredoxin-dependent peroxiredoxin</fullName>
        <ecNumber evidence="3">1.11.1.24</ecNumber>
    </recommendedName>
    <alternativeName>
        <fullName evidence="11">Bacterioferritin comigratory protein</fullName>
    </alternativeName>
    <alternativeName>
        <fullName evidence="9">Thioredoxin peroxidase</fullName>
    </alternativeName>
</protein>
<dbReference type="FunFam" id="3.40.30.10:FF:000007">
    <property type="entry name" value="Thioredoxin-dependent thiol peroxidase"/>
    <property type="match status" value="1"/>
</dbReference>
<feature type="domain" description="Thioredoxin" evidence="14">
    <location>
        <begin position="6"/>
        <end position="157"/>
    </location>
</feature>
<dbReference type="CDD" id="cd03017">
    <property type="entry name" value="PRX_BCP"/>
    <property type="match status" value="1"/>
</dbReference>
<evidence type="ECO:0000313" key="15">
    <source>
        <dbReference type="EMBL" id="ABX08019.1"/>
    </source>
</evidence>
<dbReference type="AlphaFoldDB" id="A9B9G4"/>
<evidence type="ECO:0000256" key="8">
    <source>
        <dbReference type="ARBA" id="ARBA00023284"/>
    </source>
</evidence>
<evidence type="ECO:0000256" key="12">
    <source>
        <dbReference type="ARBA" id="ARBA00049091"/>
    </source>
</evidence>
<keyword evidence="7" id="KW-1015">Disulfide bond</keyword>
<dbReference type="InterPro" id="IPR024706">
    <property type="entry name" value="Peroxiredoxin_AhpC-typ"/>
</dbReference>
<name>A9B9G4_PROM4</name>
<comment type="function">
    <text evidence="1">Thiol-specific peroxidase that catalyzes the reduction of hydrogen peroxide and organic hydroperoxides to water and alcohols, respectively. Plays a role in cell protection against oxidative stress by detoxifying peroxides and as sensor of hydrogen peroxide-mediated signaling events.</text>
</comment>
<dbReference type="PIRSF" id="PIRSF000239">
    <property type="entry name" value="AHPC"/>
    <property type="match status" value="1"/>
</dbReference>
<dbReference type="PROSITE" id="PS51352">
    <property type="entry name" value="THIOREDOXIN_2"/>
    <property type="match status" value="1"/>
</dbReference>
<dbReference type="GO" id="GO:0005737">
    <property type="term" value="C:cytoplasm"/>
    <property type="evidence" value="ECO:0007669"/>
    <property type="project" value="TreeGrafter"/>
</dbReference>
<evidence type="ECO:0000256" key="5">
    <source>
        <dbReference type="ARBA" id="ARBA00022862"/>
    </source>
</evidence>
<organism evidence="15 16">
    <name type="scientific">Prochlorococcus marinus (strain MIT 9211)</name>
    <dbReference type="NCBI Taxonomy" id="93059"/>
    <lineage>
        <taxon>Bacteria</taxon>
        <taxon>Bacillati</taxon>
        <taxon>Cyanobacteriota</taxon>
        <taxon>Cyanophyceae</taxon>
        <taxon>Synechococcales</taxon>
        <taxon>Prochlorococcaceae</taxon>
        <taxon>Prochlorococcus</taxon>
    </lineage>
</organism>
<dbReference type="PANTHER" id="PTHR42801">
    <property type="entry name" value="THIOREDOXIN-DEPENDENT PEROXIDE REDUCTASE"/>
    <property type="match status" value="1"/>
</dbReference>
<sequence length="158" mass="17807">MIAMPLQVGDTAPEFTLPDPNGTLVSLSSFRGQRVVIYFYPKDNTPGCTKEACNFRDLWKDFKSNNIKVIGISKDSGTSHLKFISKYQLPFTLLSDSEPCPVASSYESYGLKKFMGKEYLGMMRKTFVIDSEGKIELIYHKVKAEIMAKQILDDLSLT</sequence>
<dbReference type="NCBIfam" id="NF006960">
    <property type="entry name" value="PRK09437.1"/>
    <property type="match status" value="1"/>
</dbReference>
<dbReference type="InterPro" id="IPR036249">
    <property type="entry name" value="Thioredoxin-like_sf"/>
</dbReference>
<evidence type="ECO:0000313" key="16">
    <source>
        <dbReference type="Proteomes" id="UP000000788"/>
    </source>
</evidence>
<proteinExistence type="inferred from homology"/>
<comment type="subunit">
    <text evidence="2">Monomer.</text>
</comment>
<feature type="active site" description="Cysteine sulfenic acid (-SOH) intermediate; for peroxidase activity" evidence="13">
    <location>
        <position position="48"/>
    </location>
</feature>
<dbReference type="InterPro" id="IPR000866">
    <property type="entry name" value="AhpC/TSA"/>
</dbReference>
<dbReference type="GO" id="GO:0045454">
    <property type="term" value="P:cell redox homeostasis"/>
    <property type="evidence" value="ECO:0007669"/>
    <property type="project" value="TreeGrafter"/>
</dbReference>
<dbReference type="Proteomes" id="UP000000788">
    <property type="component" value="Chromosome"/>
</dbReference>
<dbReference type="Pfam" id="PF00578">
    <property type="entry name" value="AhpC-TSA"/>
    <property type="match status" value="1"/>
</dbReference>
<evidence type="ECO:0000256" key="1">
    <source>
        <dbReference type="ARBA" id="ARBA00003330"/>
    </source>
</evidence>
<dbReference type="InterPro" id="IPR050924">
    <property type="entry name" value="Peroxiredoxin_BCP/PrxQ"/>
</dbReference>
<evidence type="ECO:0000256" key="13">
    <source>
        <dbReference type="PIRSR" id="PIRSR000239-1"/>
    </source>
</evidence>
<comment type="catalytic activity">
    <reaction evidence="12">
        <text>a hydroperoxide + [thioredoxin]-dithiol = an alcohol + [thioredoxin]-disulfide + H2O</text>
        <dbReference type="Rhea" id="RHEA:62620"/>
        <dbReference type="Rhea" id="RHEA-COMP:10698"/>
        <dbReference type="Rhea" id="RHEA-COMP:10700"/>
        <dbReference type="ChEBI" id="CHEBI:15377"/>
        <dbReference type="ChEBI" id="CHEBI:29950"/>
        <dbReference type="ChEBI" id="CHEBI:30879"/>
        <dbReference type="ChEBI" id="CHEBI:35924"/>
        <dbReference type="ChEBI" id="CHEBI:50058"/>
        <dbReference type="EC" id="1.11.1.24"/>
    </reaction>
</comment>
<dbReference type="KEGG" id="pmj:P9211_00881"/>
<dbReference type="EMBL" id="CP000878">
    <property type="protein sequence ID" value="ABX08019.1"/>
    <property type="molecule type" value="Genomic_DNA"/>
</dbReference>
<keyword evidence="6 15" id="KW-0560">Oxidoreductase</keyword>
<evidence type="ECO:0000256" key="11">
    <source>
        <dbReference type="ARBA" id="ARBA00041373"/>
    </source>
</evidence>
<keyword evidence="5" id="KW-0049">Antioxidant</keyword>
<comment type="similarity">
    <text evidence="10">Belongs to the peroxiredoxin family. BCP/PrxQ subfamily.</text>
</comment>
<dbReference type="GO" id="GO:0034599">
    <property type="term" value="P:cellular response to oxidative stress"/>
    <property type="evidence" value="ECO:0007669"/>
    <property type="project" value="TreeGrafter"/>
</dbReference>
<dbReference type="STRING" id="93059.P9211_00881"/>